<dbReference type="SUPFAM" id="SSF50242">
    <property type="entry name" value="TIMP-like"/>
    <property type="match status" value="1"/>
</dbReference>
<feature type="disulfide bond" evidence="5">
    <location>
        <begin position="36"/>
        <end position="165"/>
    </location>
</feature>
<dbReference type="InParanoid" id="A7SSJ1"/>
<keyword evidence="6" id="KW-0732">Signal</keyword>
<name>A7SSJ1_NEMVE</name>
<accession>A7SSJ1</accession>
<dbReference type="PANTHER" id="PTHR11844:SF33">
    <property type="entry name" value="TISSUE INHIBITOR OF METALLOPROTEINASE"/>
    <property type="match status" value="1"/>
</dbReference>
<dbReference type="GO" id="GO:0046872">
    <property type="term" value="F:metal ion binding"/>
    <property type="evidence" value="ECO:0007669"/>
    <property type="project" value="UniProtKB-KW"/>
</dbReference>
<dbReference type="Gene3D" id="2.40.50.120">
    <property type="match status" value="1"/>
</dbReference>
<dbReference type="PhylomeDB" id="A7SSJ1"/>
<keyword evidence="4" id="KW-0479">Metal-binding</keyword>
<dbReference type="AlphaFoldDB" id="A7SSJ1"/>
<dbReference type="Proteomes" id="UP000001593">
    <property type="component" value="Unassembled WGS sequence"/>
</dbReference>
<dbReference type="GO" id="GO:0051045">
    <property type="term" value="P:negative regulation of membrane protein ectodomain proteolysis"/>
    <property type="evidence" value="ECO:0000318"/>
    <property type="project" value="GO_Central"/>
</dbReference>
<dbReference type="OMA" id="CICASPH"/>
<evidence type="ECO:0000313" key="9">
    <source>
        <dbReference type="Proteomes" id="UP000001593"/>
    </source>
</evidence>
<evidence type="ECO:0000256" key="5">
    <source>
        <dbReference type="PIRSR" id="PIRSR601820-3"/>
    </source>
</evidence>
<feature type="signal peptide" evidence="6">
    <location>
        <begin position="1"/>
        <end position="18"/>
    </location>
</feature>
<keyword evidence="9" id="KW-1185">Reference proteome</keyword>
<feature type="domain" description="NTR" evidence="7">
    <location>
        <begin position="22"/>
        <end position="165"/>
    </location>
</feature>
<reference evidence="8 9" key="1">
    <citation type="journal article" date="2007" name="Science">
        <title>Sea anemone genome reveals ancestral eumetazoan gene repertoire and genomic organization.</title>
        <authorList>
            <person name="Putnam N.H."/>
            <person name="Srivastava M."/>
            <person name="Hellsten U."/>
            <person name="Dirks B."/>
            <person name="Chapman J."/>
            <person name="Salamov A."/>
            <person name="Terry A."/>
            <person name="Shapiro H."/>
            <person name="Lindquist E."/>
            <person name="Kapitonov V.V."/>
            <person name="Jurka J."/>
            <person name="Genikhovich G."/>
            <person name="Grigoriev I.V."/>
            <person name="Lucas S.M."/>
            <person name="Steele R.E."/>
            <person name="Finnerty J.R."/>
            <person name="Technau U."/>
            <person name="Martindale M.Q."/>
            <person name="Rokhsar D.S."/>
        </authorList>
    </citation>
    <scope>NUCLEOTIDE SEQUENCE [LARGE SCALE GENOMIC DNA]</scope>
    <source>
        <strain evidence="9">CH2 X CH6</strain>
    </source>
</reference>
<dbReference type="HOGENOM" id="CLU_084029_0_0_1"/>
<dbReference type="FunFam" id="2.40.50.120:FF:000037">
    <property type="entry name" value="Predicted protein"/>
    <property type="match status" value="1"/>
</dbReference>
<sequence>MACTVLVFLLAGVMCVAASDDCICASPHGHPQDVFCSSDYALRGLVTSGPKKETIKIMQPPDKPLTRNVLSYIVEIREVYRGGQIIRRTTGLQHRNTTLLLPSEVRITTDDNACAAILPLNTEQLIAGYSDGARLEVFSCNWVEPWGNLTVSQQIAVKRYYGRHCACRTSLCSLLDPLGTLLDFECAREHLYCRLRRDGATCGWRSIGRWYRECVLDIHARNN</sequence>
<evidence type="ECO:0000256" key="1">
    <source>
        <dbReference type="ARBA" id="ARBA00004613"/>
    </source>
</evidence>
<keyword evidence="3 5" id="KW-1015">Disulfide bond</keyword>
<keyword evidence="4" id="KW-0862">Zinc</keyword>
<dbReference type="GO" id="GO:0005615">
    <property type="term" value="C:extracellular space"/>
    <property type="evidence" value="ECO:0000318"/>
    <property type="project" value="GO_Central"/>
</dbReference>
<evidence type="ECO:0000256" key="2">
    <source>
        <dbReference type="ARBA" id="ARBA00022525"/>
    </source>
</evidence>
<feature type="chain" id="PRO_5002714625" description="NTR domain-containing protein" evidence="6">
    <location>
        <begin position="19"/>
        <end position="223"/>
    </location>
</feature>
<dbReference type="STRING" id="45351.A7SSJ1"/>
<evidence type="ECO:0000256" key="3">
    <source>
        <dbReference type="ARBA" id="ARBA00023157"/>
    </source>
</evidence>
<dbReference type="GO" id="GO:0031012">
    <property type="term" value="C:extracellular matrix"/>
    <property type="evidence" value="ECO:0000318"/>
    <property type="project" value="GO_Central"/>
</dbReference>
<gene>
    <name evidence="8" type="ORF">NEMVEDRAFT_v1g216775</name>
</gene>
<organism evidence="8 9">
    <name type="scientific">Nematostella vectensis</name>
    <name type="common">Starlet sea anemone</name>
    <dbReference type="NCBI Taxonomy" id="45351"/>
    <lineage>
        <taxon>Eukaryota</taxon>
        <taxon>Metazoa</taxon>
        <taxon>Cnidaria</taxon>
        <taxon>Anthozoa</taxon>
        <taxon>Hexacorallia</taxon>
        <taxon>Actiniaria</taxon>
        <taxon>Edwardsiidae</taxon>
        <taxon>Nematostella</taxon>
    </lineage>
</organism>
<dbReference type="InterPro" id="IPR001134">
    <property type="entry name" value="Netrin_domain"/>
</dbReference>
<evidence type="ECO:0000256" key="6">
    <source>
        <dbReference type="SAM" id="SignalP"/>
    </source>
</evidence>
<evidence type="ECO:0000256" key="4">
    <source>
        <dbReference type="PIRSR" id="PIRSR601820-1"/>
    </source>
</evidence>
<dbReference type="GO" id="GO:0008191">
    <property type="term" value="F:metalloendopeptidase inhibitor activity"/>
    <property type="evidence" value="ECO:0000318"/>
    <property type="project" value="GO_Central"/>
</dbReference>
<feature type="disulfide bond" evidence="5">
    <location>
        <begin position="24"/>
        <end position="140"/>
    </location>
</feature>
<feature type="binding site" evidence="4">
    <location>
        <position position="22"/>
    </location>
    <ligand>
        <name>Zn(2+)</name>
        <dbReference type="ChEBI" id="CHEBI:29105"/>
        <note>ligand shared with metalloproteinase partner</note>
    </ligand>
</feature>
<keyword evidence="2" id="KW-0964">Secreted</keyword>
<proteinExistence type="predicted"/>
<dbReference type="SMART" id="SM00206">
    <property type="entry name" value="NTR"/>
    <property type="match status" value="1"/>
</dbReference>
<dbReference type="PANTHER" id="PTHR11844">
    <property type="entry name" value="METALLOPROTEASE INHIBITOR"/>
    <property type="match status" value="1"/>
</dbReference>
<comment type="subcellular location">
    <subcellularLocation>
        <location evidence="1">Secreted</location>
    </subcellularLocation>
</comment>
<dbReference type="InterPro" id="IPR008993">
    <property type="entry name" value="TIMP-like_OB-fold"/>
</dbReference>
<evidence type="ECO:0000313" key="8">
    <source>
        <dbReference type="EMBL" id="EDO33348.1"/>
    </source>
</evidence>
<dbReference type="InterPro" id="IPR001820">
    <property type="entry name" value="TIMP"/>
</dbReference>
<protein>
    <recommendedName>
        <fullName evidence="7">NTR domain-containing protein</fullName>
    </recommendedName>
</protein>
<feature type="disulfide bond" evidence="5">
    <location>
        <begin position="22"/>
        <end position="114"/>
    </location>
</feature>
<dbReference type="Pfam" id="PF00965">
    <property type="entry name" value="TIMP"/>
    <property type="match status" value="1"/>
</dbReference>
<dbReference type="EMBL" id="DS469777">
    <property type="protein sequence ID" value="EDO33348.1"/>
    <property type="molecule type" value="Genomic_DNA"/>
</dbReference>
<evidence type="ECO:0000259" key="7">
    <source>
        <dbReference type="PROSITE" id="PS50189"/>
    </source>
</evidence>
<dbReference type="PROSITE" id="PS50189">
    <property type="entry name" value="NTR"/>
    <property type="match status" value="1"/>
</dbReference>